<keyword evidence="3 4" id="KW-0472">Membrane</keyword>
<keyword evidence="2 4" id="KW-0997">Cell inner membrane</keyword>
<comment type="similarity">
    <text evidence="4">Belongs to the Syd family.</text>
</comment>
<dbReference type="HAMAP" id="MF_01104">
    <property type="entry name" value="Syd"/>
    <property type="match status" value="1"/>
</dbReference>
<organism evidence="5 6">
    <name type="scientific">Siccibacter colletis</name>
    <dbReference type="NCBI Taxonomy" id="1505757"/>
    <lineage>
        <taxon>Bacteria</taxon>
        <taxon>Pseudomonadati</taxon>
        <taxon>Pseudomonadota</taxon>
        <taxon>Gammaproteobacteria</taxon>
        <taxon>Enterobacterales</taxon>
        <taxon>Enterobacteriaceae</taxon>
        <taxon>Siccibacter</taxon>
    </lineage>
</organism>
<gene>
    <name evidence="4 5" type="primary">syd</name>
    <name evidence="5" type="ORF">KFZ77_15670</name>
</gene>
<proteinExistence type="inferred from homology"/>
<evidence type="ECO:0000256" key="2">
    <source>
        <dbReference type="ARBA" id="ARBA00022519"/>
    </source>
</evidence>
<dbReference type="Gene3D" id="3.40.1580.20">
    <property type="entry name" value="Syd protein"/>
    <property type="match status" value="1"/>
</dbReference>
<name>A0ABY6JLL7_9ENTR</name>
<keyword evidence="1 4" id="KW-1003">Cell membrane</keyword>
<protein>
    <recommendedName>
        <fullName evidence="4">Protein Syd</fullName>
    </recommendedName>
</protein>
<evidence type="ECO:0000256" key="3">
    <source>
        <dbReference type="ARBA" id="ARBA00023136"/>
    </source>
</evidence>
<dbReference type="Pfam" id="PF07348">
    <property type="entry name" value="Syd"/>
    <property type="match status" value="1"/>
</dbReference>
<dbReference type="Proteomes" id="UP001156318">
    <property type="component" value="Chromosome"/>
</dbReference>
<evidence type="ECO:0000256" key="4">
    <source>
        <dbReference type="HAMAP-Rule" id="MF_01104"/>
    </source>
</evidence>
<reference evidence="5 6" key="1">
    <citation type="submission" date="2021-05" db="EMBL/GenBank/DDBJ databases">
        <title>Isolation, identification, and the growth promoting effects of Pantoea dispersa strain YSD J2 from the aboveground leaves of Cyperus esculentus L.Var. Sativus.</title>
        <authorList>
            <person name="Wang S."/>
            <person name="Tang X.M."/>
            <person name="Huang Y.N."/>
        </authorList>
    </citation>
    <scope>NUCLEOTIDE SEQUENCE [LARGE SCALE GENOMIC DNA]</scope>
    <source>
        <strain evidence="6">YSD YN2</strain>
    </source>
</reference>
<comment type="subcellular location">
    <subcellularLocation>
        <location evidence="4">Cell inner membrane</location>
        <topology evidence="4">Peripheral membrane protein</topology>
        <orientation evidence="4">Cytoplasmic side</orientation>
    </subcellularLocation>
    <text evidence="4">Loosely associated with the cytoplasmic side of the inner membrane, probably via SecY.</text>
</comment>
<dbReference type="NCBIfam" id="NF003439">
    <property type="entry name" value="PRK04968.1"/>
    <property type="match status" value="1"/>
</dbReference>
<evidence type="ECO:0000256" key="1">
    <source>
        <dbReference type="ARBA" id="ARBA00022475"/>
    </source>
</evidence>
<keyword evidence="6" id="KW-1185">Reference proteome</keyword>
<dbReference type="InterPro" id="IPR038228">
    <property type="entry name" value="Syd_sf"/>
</dbReference>
<dbReference type="EMBL" id="CP074352">
    <property type="protein sequence ID" value="UYU33884.1"/>
    <property type="molecule type" value="Genomic_DNA"/>
</dbReference>
<dbReference type="CDD" id="cd16323">
    <property type="entry name" value="Syd"/>
    <property type="match status" value="1"/>
</dbReference>
<evidence type="ECO:0000313" key="6">
    <source>
        <dbReference type="Proteomes" id="UP001156318"/>
    </source>
</evidence>
<comment type="function">
    <text evidence="4">Interacts with the SecY protein in vivo. May bind preferentially to an uncomplexed state of SecY, thus functioning either as a chelating agent for excess SecY in the cell or as a regulatory factor that negatively controls the translocase function.</text>
</comment>
<dbReference type="InterPro" id="IPR009948">
    <property type="entry name" value="Syd"/>
</dbReference>
<accession>A0ABY6JLL7</accession>
<evidence type="ECO:0000313" key="5">
    <source>
        <dbReference type="EMBL" id="UYU33884.1"/>
    </source>
</evidence>
<sequence>MNGVESEVQQALREFTGRYSDAFREKHGTLPASEALYGVPSPCIVTSLQESVLWQPAPFNGEPRLNGVEKALDILLQPTVHAFYTTQFAGDMPARFDGMVLTLLQVWSEDDLVRLQENQIGHLVTQKRRKLSPTLFIATLEEETEVISVCNLTGEVLHEKLGAKQRTRLSPSLALFLSSLTPEV</sequence>